<name>A0A9P4PY98_9PEZI</name>
<dbReference type="InterPro" id="IPR010730">
    <property type="entry name" value="HET"/>
</dbReference>
<dbReference type="AlphaFoldDB" id="A0A9P4PY98"/>
<accession>A0A9P4PY98</accession>
<dbReference type="OrthoDB" id="2157530at2759"/>
<evidence type="ECO:0000313" key="2">
    <source>
        <dbReference type="EMBL" id="KAF2716050.1"/>
    </source>
</evidence>
<feature type="domain" description="Heterokaryon incompatibility" evidence="1">
    <location>
        <begin position="48"/>
        <end position="209"/>
    </location>
</feature>
<sequence length="603" mass="68113">MEKTTCSIYAPLWHTDSIRILKLTKSGSRNDQITGRLVFARLQAHPSYHALSYAWGDSSPDDPSILVNKEPLKVTPSLFAALVALTSSRRVTRLWVDQISINQKDDIEKGNQVSIMAKIFKQAESVIGWLGSSHDDSDMVFEIFRILSLTHKKYAEEEIRDQNHLLDKSVQQVLMRKAEEIIRPDTVIAQAAKSLLQRPWFHRLWIVQEVGLASKLDIRCGNSSIPGNIFFAAVEALSSTVTDPPLIWLQSPLWHAYRLGQLRERVMSGDRKCFVDLANELSMWVCKRDQDRLNALWGLVDNDDPATTWFKPLYTTLGPDMYKDFARKHIDTTGTLDVLHYAGHGYPDTVGVLRSERGLRVCLGEPRNDIPSWTPDWRILSRPLALTTGSNAERNFSATTSAASYSFVDAQLRVRALKVDTISVCGIPYSPSICRYLERNVYHVFTDWFKLARSESSSPELESAFAATLVMDGKVKSIDHEDLAITSAELPDLFEHWSRRNMFGDDDTYEDCTLGLEESTRYGNVAEEVTRNRRFFLTENGRMGLGPARIPRGASVYLIDGMRTPFVVRNGPNVDVLYGECYVHGIMQGEVSTSNVTTTLCFE</sequence>
<protein>
    <recommendedName>
        <fullName evidence="1">Heterokaryon incompatibility domain-containing protein</fullName>
    </recommendedName>
</protein>
<gene>
    <name evidence="2" type="ORF">K431DRAFT_316825</name>
</gene>
<reference evidence="2" key="1">
    <citation type="journal article" date="2020" name="Stud. Mycol.">
        <title>101 Dothideomycetes genomes: a test case for predicting lifestyles and emergence of pathogens.</title>
        <authorList>
            <person name="Haridas S."/>
            <person name="Albert R."/>
            <person name="Binder M."/>
            <person name="Bloem J."/>
            <person name="Labutti K."/>
            <person name="Salamov A."/>
            <person name="Andreopoulos B."/>
            <person name="Baker S."/>
            <person name="Barry K."/>
            <person name="Bills G."/>
            <person name="Bluhm B."/>
            <person name="Cannon C."/>
            <person name="Castanera R."/>
            <person name="Culley D."/>
            <person name="Daum C."/>
            <person name="Ezra D."/>
            <person name="Gonzalez J."/>
            <person name="Henrissat B."/>
            <person name="Kuo A."/>
            <person name="Liang C."/>
            <person name="Lipzen A."/>
            <person name="Lutzoni F."/>
            <person name="Magnuson J."/>
            <person name="Mondo S."/>
            <person name="Nolan M."/>
            <person name="Ohm R."/>
            <person name="Pangilinan J."/>
            <person name="Park H.-J."/>
            <person name="Ramirez L."/>
            <person name="Alfaro M."/>
            <person name="Sun H."/>
            <person name="Tritt A."/>
            <person name="Yoshinaga Y."/>
            <person name="Zwiers L.-H."/>
            <person name="Turgeon B."/>
            <person name="Goodwin S."/>
            <person name="Spatafora J."/>
            <person name="Crous P."/>
            <person name="Grigoriev I."/>
        </authorList>
    </citation>
    <scope>NUCLEOTIDE SEQUENCE</scope>
    <source>
        <strain evidence="2">CBS 116435</strain>
    </source>
</reference>
<keyword evidence="3" id="KW-1185">Reference proteome</keyword>
<comment type="caution">
    <text evidence="2">The sequence shown here is derived from an EMBL/GenBank/DDBJ whole genome shotgun (WGS) entry which is preliminary data.</text>
</comment>
<dbReference type="PANTHER" id="PTHR24148:SF64">
    <property type="entry name" value="HETEROKARYON INCOMPATIBILITY DOMAIN-CONTAINING PROTEIN"/>
    <property type="match status" value="1"/>
</dbReference>
<dbReference type="PANTHER" id="PTHR24148">
    <property type="entry name" value="ANKYRIN REPEAT DOMAIN-CONTAINING PROTEIN 39 HOMOLOG-RELATED"/>
    <property type="match status" value="1"/>
</dbReference>
<dbReference type="Proteomes" id="UP000799441">
    <property type="component" value="Unassembled WGS sequence"/>
</dbReference>
<dbReference type="Pfam" id="PF06985">
    <property type="entry name" value="HET"/>
    <property type="match status" value="1"/>
</dbReference>
<organism evidence="2 3">
    <name type="scientific">Polychaeton citri CBS 116435</name>
    <dbReference type="NCBI Taxonomy" id="1314669"/>
    <lineage>
        <taxon>Eukaryota</taxon>
        <taxon>Fungi</taxon>
        <taxon>Dikarya</taxon>
        <taxon>Ascomycota</taxon>
        <taxon>Pezizomycotina</taxon>
        <taxon>Dothideomycetes</taxon>
        <taxon>Dothideomycetidae</taxon>
        <taxon>Capnodiales</taxon>
        <taxon>Capnodiaceae</taxon>
        <taxon>Polychaeton</taxon>
    </lineage>
</organism>
<evidence type="ECO:0000259" key="1">
    <source>
        <dbReference type="Pfam" id="PF06985"/>
    </source>
</evidence>
<dbReference type="EMBL" id="MU003902">
    <property type="protein sequence ID" value="KAF2716050.1"/>
    <property type="molecule type" value="Genomic_DNA"/>
</dbReference>
<proteinExistence type="predicted"/>
<dbReference type="InterPro" id="IPR052895">
    <property type="entry name" value="HetReg/Transcr_Mod"/>
</dbReference>
<dbReference type="Pfam" id="PF26639">
    <property type="entry name" value="Het-6_barrel"/>
    <property type="match status" value="1"/>
</dbReference>
<evidence type="ECO:0000313" key="3">
    <source>
        <dbReference type="Proteomes" id="UP000799441"/>
    </source>
</evidence>